<proteinExistence type="predicted"/>
<dbReference type="PIRSF" id="PIRSF039033">
    <property type="entry name" value="START_dom"/>
    <property type="match status" value="1"/>
</dbReference>
<dbReference type="Gene3D" id="3.30.530.20">
    <property type="match status" value="1"/>
</dbReference>
<gene>
    <name evidence="3" type="ORF">NR989_06105</name>
</gene>
<sequence>MLFIQSHIAIIALSLLSFSTMAQVWELQETEENSPVLVWTKAIPGSNFKAFRGQVTINDSLKKTLAVIKDTANIPKWYHNTSIAKQIVILDANQSLNYTVTTAPWPVTNRDSVTLVTDKPQASGEYLIELNARPEEYPEQVNRIRIPKLEGFWKLVPLTGNKTEVTLQIAAEPGGEIPSWLANSMVIDMPFYSLTNLKKRVENNLD</sequence>
<evidence type="ECO:0000259" key="2">
    <source>
        <dbReference type="PROSITE" id="PS50848"/>
    </source>
</evidence>
<dbReference type="InterPro" id="IPR023393">
    <property type="entry name" value="START-like_dom_sf"/>
</dbReference>
<accession>A0ABY8C6I7</accession>
<dbReference type="EMBL" id="CP102381">
    <property type="protein sequence ID" value="WEJ61586.1"/>
    <property type="molecule type" value="Genomic_DNA"/>
</dbReference>
<dbReference type="Pfam" id="PF01852">
    <property type="entry name" value="START"/>
    <property type="match status" value="1"/>
</dbReference>
<dbReference type="InterPro" id="IPR028347">
    <property type="entry name" value="START_dom_prot"/>
</dbReference>
<dbReference type="PROSITE" id="PS50848">
    <property type="entry name" value="START"/>
    <property type="match status" value="1"/>
</dbReference>
<keyword evidence="4" id="KW-1185">Reference proteome</keyword>
<feature type="chain" id="PRO_5047195033" evidence="1">
    <location>
        <begin position="23"/>
        <end position="206"/>
    </location>
</feature>
<feature type="domain" description="START" evidence="2">
    <location>
        <begin position="25"/>
        <end position="206"/>
    </location>
</feature>
<dbReference type="PANTHER" id="PTHR19308">
    <property type="entry name" value="PHOSPHATIDYLCHOLINE TRANSFER PROTEIN"/>
    <property type="match status" value="1"/>
</dbReference>
<dbReference type="InterPro" id="IPR051213">
    <property type="entry name" value="START_lipid_transfer"/>
</dbReference>
<dbReference type="InterPro" id="IPR002913">
    <property type="entry name" value="START_lipid-bd_dom"/>
</dbReference>
<reference evidence="3 4" key="1">
    <citation type="submission" date="2022-06" db="EMBL/GenBank/DDBJ databases">
        <title>Thiomicrohabdus sp. nov, an obligately chemolithoautotrophic, sulfur-oxidizing bacterium isolated from beach of Guanyin Mountain. Amoy.</title>
        <authorList>
            <person name="Zhu H."/>
        </authorList>
    </citation>
    <scope>NUCLEOTIDE SEQUENCE [LARGE SCALE GENOMIC DNA]</scope>
    <source>
        <strain evidence="3 4">XGS-01</strain>
    </source>
</reference>
<dbReference type="RefSeq" id="WP_275593844.1">
    <property type="nucleotide sequence ID" value="NZ_CP102381.1"/>
</dbReference>
<feature type="signal peptide" evidence="1">
    <location>
        <begin position="1"/>
        <end position="22"/>
    </location>
</feature>
<name>A0ABY8C6I7_9GAMM</name>
<evidence type="ECO:0000313" key="3">
    <source>
        <dbReference type="EMBL" id="WEJ61586.1"/>
    </source>
</evidence>
<dbReference type="Proteomes" id="UP001222275">
    <property type="component" value="Chromosome"/>
</dbReference>
<evidence type="ECO:0000313" key="4">
    <source>
        <dbReference type="Proteomes" id="UP001222275"/>
    </source>
</evidence>
<dbReference type="PANTHER" id="PTHR19308:SF14">
    <property type="entry name" value="START DOMAIN-CONTAINING PROTEIN"/>
    <property type="match status" value="1"/>
</dbReference>
<organism evidence="3 4">
    <name type="scientific">Thiomicrorhabdus lithotrophica</name>
    <dbReference type="NCBI Taxonomy" id="2949997"/>
    <lineage>
        <taxon>Bacteria</taxon>
        <taxon>Pseudomonadati</taxon>
        <taxon>Pseudomonadota</taxon>
        <taxon>Gammaproteobacteria</taxon>
        <taxon>Thiotrichales</taxon>
        <taxon>Piscirickettsiaceae</taxon>
        <taxon>Thiomicrorhabdus</taxon>
    </lineage>
</organism>
<dbReference type="SUPFAM" id="SSF55961">
    <property type="entry name" value="Bet v1-like"/>
    <property type="match status" value="1"/>
</dbReference>
<keyword evidence="1" id="KW-0732">Signal</keyword>
<evidence type="ECO:0000256" key="1">
    <source>
        <dbReference type="SAM" id="SignalP"/>
    </source>
</evidence>
<protein>
    <submittedName>
        <fullName evidence="3">START domain-containing protein</fullName>
    </submittedName>
</protein>